<feature type="site" description="Interaction with substrate tRNA" evidence="10">
    <location>
        <position position="123"/>
    </location>
</feature>
<keyword evidence="6 10" id="KW-0547">Nucleotide-binding</keyword>
<proteinExistence type="inferred from homology"/>
<evidence type="ECO:0000259" key="11">
    <source>
        <dbReference type="PROSITE" id="PS50052"/>
    </source>
</evidence>
<dbReference type="PANTHER" id="PTHR11088">
    <property type="entry name" value="TRNA DIMETHYLALLYLTRANSFERASE"/>
    <property type="match status" value="1"/>
</dbReference>
<dbReference type="NCBIfam" id="TIGR00174">
    <property type="entry name" value="miaA"/>
    <property type="match status" value="1"/>
</dbReference>
<comment type="subunit">
    <text evidence="10">Monomer.</text>
</comment>
<evidence type="ECO:0000256" key="7">
    <source>
        <dbReference type="ARBA" id="ARBA00022840"/>
    </source>
</evidence>
<evidence type="ECO:0000313" key="12">
    <source>
        <dbReference type="EMBL" id="MBC5681049.1"/>
    </source>
</evidence>
<feature type="region of interest" description="Interaction with substrate tRNA" evidence="10">
    <location>
        <begin position="34"/>
        <end position="37"/>
    </location>
</feature>
<dbReference type="EC" id="2.5.1.75" evidence="10"/>
<dbReference type="InterPro" id="IPR027417">
    <property type="entry name" value="P-loop_NTPase"/>
</dbReference>
<feature type="site" description="Interaction with substrate tRNA" evidence="10">
    <location>
        <position position="100"/>
    </location>
</feature>
<evidence type="ECO:0000256" key="9">
    <source>
        <dbReference type="ARBA" id="ARBA00049563"/>
    </source>
</evidence>
<comment type="caution">
    <text evidence="10">Lacks conserved residue(s) required for the propagation of feature annotation.</text>
</comment>
<dbReference type="InterPro" id="IPR008144">
    <property type="entry name" value="Guanylate_kin-like_dom"/>
</dbReference>
<keyword evidence="5 10" id="KW-0819">tRNA processing</keyword>
<comment type="catalytic activity">
    <reaction evidence="9 10">
        <text>adenosine(37) in tRNA + dimethylallyl diphosphate = N(6)-dimethylallyladenosine(37) in tRNA + diphosphate</text>
        <dbReference type="Rhea" id="RHEA:26482"/>
        <dbReference type="Rhea" id="RHEA-COMP:10162"/>
        <dbReference type="Rhea" id="RHEA-COMP:10375"/>
        <dbReference type="ChEBI" id="CHEBI:33019"/>
        <dbReference type="ChEBI" id="CHEBI:57623"/>
        <dbReference type="ChEBI" id="CHEBI:74411"/>
        <dbReference type="ChEBI" id="CHEBI:74415"/>
        <dbReference type="EC" id="2.5.1.75"/>
    </reaction>
</comment>
<feature type="domain" description="Guanylate kinase-like" evidence="11">
    <location>
        <begin position="2"/>
        <end position="212"/>
    </location>
</feature>
<reference evidence="12 13" key="1">
    <citation type="submission" date="2020-08" db="EMBL/GenBank/DDBJ databases">
        <title>Genome public.</title>
        <authorList>
            <person name="Liu C."/>
            <person name="Sun Q."/>
        </authorList>
    </citation>
    <scope>NUCLEOTIDE SEQUENCE [LARGE SCALE GENOMIC DNA]</scope>
    <source>
        <strain evidence="12 13">NSJ-43</strain>
    </source>
</reference>
<dbReference type="Gene3D" id="3.40.50.300">
    <property type="entry name" value="P-loop containing nucleotide triphosphate hydrolases"/>
    <property type="match status" value="1"/>
</dbReference>
<dbReference type="PROSITE" id="PS50052">
    <property type="entry name" value="GUANYLATE_KINASE_2"/>
    <property type="match status" value="1"/>
</dbReference>
<feature type="binding site" evidence="10">
    <location>
        <begin position="9"/>
        <end position="16"/>
    </location>
    <ligand>
        <name>ATP</name>
        <dbReference type="ChEBI" id="CHEBI:30616"/>
    </ligand>
</feature>
<comment type="caution">
    <text evidence="12">The sequence shown here is derived from an EMBL/GenBank/DDBJ whole genome shotgun (WGS) entry which is preliminary data.</text>
</comment>
<gene>
    <name evidence="10 12" type="primary">miaA</name>
    <name evidence="12" type="ORF">H8S01_08760</name>
</gene>
<dbReference type="SUPFAM" id="SSF52540">
    <property type="entry name" value="P-loop containing nucleoside triphosphate hydrolases"/>
    <property type="match status" value="2"/>
</dbReference>
<keyword evidence="13" id="KW-1185">Reference proteome</keyword>
<dbReference type="GO" id="GO:0052381">
    <property type="term" value="F:tRNA dimethylallyltransferase activity"/>
    <property type="evidence" value="ECO:0007669"/>
    <property type="project" value="UniProtKB-EC"/>
</dbReference>
<evidence type="ECO:0000256" key="6">
    <source>
        <dbReference type="ARBA" id="ARBA00022741"/>
    </source>
</evidence>
<dbReference type="InterPro" id="IPR018022">
    <property type="entry name" value="IPT"/>
</dbReference>
<dbReference type="Pfam" id="PF01715">
    <property type="entry name" value="IPPT"/>
    <property type="match status" value="1"/>
</dbReference>
<accession>A0ABR7G0S7</accession>
<comment type="function">
    <text evidence="2 10">Catalyzes the transfer of a dimethylallyl group onto the adenine at position 37 in tRNAs that read codons beginning with uridine, leading to the formation of N6-(dimethylallyl)adenosine (i(6)A).</text>
</comment>
<comment type="similarity">
    <text evidence="3 10">Belongs to the IPP transferase family.</text>
</comment>
<dbReference type="PANTHER" id="PTHR11088:SF60">
    <property type="entry name" value="TRNA DIMETHYLALLYLTRANSFERASE"/>
    <property type="match status" value="1"/>
</dbReference>
<keyword evidence="8 10" id="KW-0460">Magnesium</keyword>
<organism evidence="12 13">
    <name type="scientific">Lachnospira hominis</name>
    <name type="common">ex Liu et al. 2021</name>
    <dbReference type="NCBI Taxonomy" id="2763051"/>
    <lineage>
        <taxon>Bacteria</taxon>
        <taxon>Bacillati</taxon>
        <taxon>Bacillota</taxon>
        <taxon>Clostridia</taxon>
        <taxon>Lachnospirales</taxon>
        <taxon>Lachnospiraceae</taxon>
        <taxon>Lachnospira</taxon>
    </lineage>
</organism>
<dbReference type="Proteomes" id="UP000628463">
    <property type="component" value="Unassembled WGS sequence"/>
</dbReference>
<evidence type="ECO:0000256" key="4">
    <source>
        <dbReference type="ARBA" id="ARBA00022679"/>
    </source>
</evidence>
<comment type="cofactor">
    <cofactor evidence="1 10">
        <name>Mg(2+)</name>
        <dbReference type="ChEBI" id="CHEBI:18420"/>
    </cofactor>
</comment>
<keyword evidence="7 10" id="KW-0067">ATP-binding</keyword>
<dbReference type="HAMAP" id="MF_00185">
    <property type="entry name" value="IPP_trans"/>
    <property type="match status" value="1"/>
</dbReference>
<feature type="binding site" evidence="10">
    <location>
        <begin position="11"/>
        <end position="16"/>
    </location>
    <ligand>
        <name>substrate</name>
    </ligand>
</feature>
<keyword evidence="4 10" id="KW-0808">Transferase</keyword>
<evidence type="ECO:0000256" key="5">
    <source>
        <dbReference type="ARBA" id="ARBA00022694"/>
    </source>
</evidence>
<sequence>MKPLIILTGPTAVGKTELSIRLAKAVNGEIISADSMQVYKKMDIGTAKIRPEEMQGVKHYLIDCLEPDEDFNVVLFQKMAKDAMEKIYDAGHIPIIAGGTGFYIQALLYDINFDNVNEESEYRKYLKDIADKEGNEVLHGMLAKVDEKSAKDIHPNNVKRVIRALEYFHQTGKKISEHNEEQSQNVSPYNFVYFVLNDDRKLLYERIDRRVDEMFEEGLEQEVKRLIDSGLTRESISMQGIGYKEMFDYFDGMYDIDTAKELIKQDTRHFAKRQLTWFRREKDVTWINYENYNHSKDDMLEAMIEIIKNKQGEI</sequence>
<dbReference type="InterPro" id="IPR039657">
    <property type="entry name" value="Dimethylallyltransferase"/>
</dbReference>
<evidence type="ECO:0000256" key="10">
    <source>
        <dbReference type="HAMAP-Rule" id="MF_00185"/>
    </source>
</evidence>
<dbReference type="EMBL" id="JACOPD010000005">
    <property type="protein sequence ID" value="MBC5681049.1"/>
    <property type="molecule type" value="Genomic_DNA"/>
</dbReference>
<evidence type="ECO:0000313" key="13">
    <source>
        <dbReference type="Proteomes" id="UP000628463"/>
    </source>
</evidence>
<dbReference type="RefSeq" id="WP_186836926.1">
    <property type="nucleotide sequence ID" value="NZ_JACOPD010000005.1"/>
</dbReference>
<name>A0ABR7G0S7_9FIRM</name>
<dbReference type="Gene3D" id="1.10.20.140">
    <property type="match status" value="1"/>
</dbReference>
<evidence type="ECO:0000256" key="8">
    <source>
        <dbReference type="ARBA" id="ARBA00022842"/>
    </source>
</evidence>
<evidence type="ECO:0000256" key="3">
    <source>
        <dbReference type="ARBA" id="ARBA00005842"/>
    </source>
</evidence>
<evidence type="ECO:0000256" key="1">
    <source>
        <dbReference type="ARBA" id="ARBA00001946"/>
    </source>
</evidence>
<protein>
    <recommendedName>
        <fullName evidence="10">tRNA dimethylallyltransferase</fullName>
        <ecNumber evidence="10">2.5.1.75</ecNumber>
    </recommendedName>
    <alternativeName>
        <fullName evidence="10">Dimethylallyl diphosphate:tRNA dimethylallyltransferase</fullName>
        <shortName evidence="10">DMAPP:tRNA dimethylallyltransferase</shortName>
        <shortName evidence="10">DMATase</shortName>
    </alternativeName>
    <alternativeName>
        <fullName evidence="10">Isopentenyl-diphosphate:tRNA isopentenyltransferase</fullName>
        <shortName evidence="10">IPP transferase</shortName>
        <shortName evidence="10">IPPT</shortName>
        <shortName evidence="10">IPTase</shortName>
    </alternativeName>
</protein>
<evidence type="ECO:0000256" key="2">
    <source>
        <dbReference type="ARBA" id="ARBA00003213"/>
    </source>
</evidence>